<keyword evidence="2" id="KW-1133">Transmembrane helix</keyword>
<feature type="domain" description="YdbS-like PH" evidence="3">
    <location>
        <begin position="82"/>
        <end position="159"/>
    </location>
</feature>
<dbReference type="PANTHER" id="PTHR34473">
    <property type="entry name" value="UPF0699 TRANSMEMBRANE PROTEIN YDBS"/>
    <property type="match status" value="1"/>
</dbReference>
<dbReference type="Proteomes" id="UP000011016">
    <property type="component" value="Unassembled WGS sequence"/>
</dbReference>
<dbReference type="OrthoDB" id="7364633at2"/>
<keyword evidence="6" id="KW-1185">Reference proteome</keyword>
<dbReference type="EMBL" id="CAJZ01000136">
    <property type="protein sequence ID" value="CCI83720.1"/>
    <property type="molecule type" value="Genomic_DNA"/>
</dbReference>
<name>I7KJM9_9CORY</name>
<gene>
    <name evidence="4" type="ORF">BN46_0992</name>
    <name evidence="5" type="ORF">HMPREF9719_01201</name>
</gene>
<dbReference type="EMBL" id="AHAE01000055">
    <property type="protein sequence ID" value="EJZ81861.1"/>
    <property type="molecule type" value="Genomic_DNA"/>
</dbReference>
<dbReference type="HOGENOM" id="CLU_104197_0_0_11"/>
<reference evidence="5 6" key="2">
    <citation type="submission" date="2012-08" db="EMBL/GenBank/DDBJ databases">
        <title>The Genome Sequence of Turicella otitidis ATCC 51513.</title>
        <authorList>
            <consortium name="The Broad Institute Genome Sequencing Platform"/>
            <person name="Earl A."/>
            <person name="Ward D."/>
            <person name="Feldgarden M."/>
            <person name="Gevers D."/>
            <person name="Huys G."/>
            <person name="Walker B."/>
            <person name="Young S.K."/>
            <person name="Zeng Q."/>
            <person name="Gargeya S."/>
            <person name="Fitzgerald M."/>
            <person name="Haas B."/>
            <person name="Abouelleil A."/>
            <person name="Alvarado L."/>
            <person name="Arachchi H.M."/>
            <person name="Berlin A.M."/>
            <person name="Chapman S.B."/>
            <person name="Goldberg J."/>
            <person name="Griggs A."/>
            <person name="Gujja S."/>
            <person name="Hansen M."/>
            <person name="Howarth C."/>
            <person name="Imamovic A."/>
            <person name="Larimer J."/>
            <person name="McCowen C."/>
            <person name="Montmayeur A."/>
            <person name="Murphy C."/>
            <person name="Neiman D."/>
            <person name="Pearson M."/>
            <person name="Priest M."/>
            <person name="Roberts A."/>
            <person name="Saif S."/>
            <person name="Shea T."/>
            <person name="Sisk P."/>
            <person name="Sykes S."/>
            <person name="Wortman J."/>
            <person name="Nusbaum C."/>
            <person name="Birren B."/>
        </authorList>
    </citation>
    <scope>NUCLEOTIDE SEQUENCE [LARGE SCALE GENOMIC DNA]</scope>
    <source>
        <strain evidence="5 6">ATCC 51513</strain>
    </source>
</reference>
<dbReference type="InterPro" id="IPR005182">
    <property type="entry name" value="YdbS-like_PH"/>
</dbReference>
<evidence type="ECO:0000313" key="7">
    <source>
        <dbReference type="Proteomes" id="UP000011016"/>
    </source>
</evidence>
<keyword evidence="2" id="KW-0472">Membrane</keyword>
<organism evidence="4 7">
    <name type="scientific">Corynebacterium otitidis ATCC 51513</name>
    <dbReference type="NCBI Taxonomy" id="883169"/>
    <lineage>
        <taxon>Bacteria</taxon>
        <taxon>Bacillati</taxon>
        <taxon>Actinomycetota</taxon>
        <taxon>Actinomycetes</taxon>
        <taxon>Mycobacteriales</taxon>
        <taxon>Corynebacteriaceae</taxon>
        <taxon>Corynebacterium</taxon>
    </lineage>
</organism>
<evidence type="ECO:0000259" key="3">
    <source>
        <dbReference type="Pfam" id="PF03703"/>
    </source>
</evidence>
<dbReference type="AlphaFoldDB" id="I7KJM9"/>
<reference evidence="4 7" key="1">
    <citation type="journal article" date="2012" name="J. Bacteriol.">
        <title>Draft Genome Sequence of Turicella otitidis ATCC 51513, Isolated from Middle Ear Fluid from a Child with Otitis Media.</title>
        <authorList>
            <person name="Brinkrolf K."/>
            <person name="Schneider J."/>
            <person name="Knecht M."/>
            <person name="Ruckert C."/>
            <person name="Tauch A."/>
        </authorList>
    </citation>
    <scope>NUCLEOTIDE SEQUENCE [LARGE SCALE GENOMIC DNA]</scope>
    <source>
        <strain evidence="4 7">ATCC 51513</strain>
    </source>
</reference>
<dbReference type="PATRIC" id="fig|883169.3.peg.1158"/>
<dbReference type="Pfam" id="PF03703">
    <property type="entry name" value="bPH_2"/>
    <property type="match status" value="1"/>
</dbReference>
<accession>I7KJM9</accession>
<feature type="transmembrane region" description="Helical" evidence="2">
    <location>
        <begin position="30"/>
        <end position="51"/>
    </location>
</feature>
<evidence type="ECO:0000313" key="4">
    <source>
        <dbReference type="EMBL" id="CCI83720.1"/>
    </source>
</evidence>
<dbReference type="STRING" id="29321.AAV33_07450"/>
<feature type="region of interest" description="Disordered" evidence="1">
    <location>
        <begin position="1"/>
        <end position="21"/>
    </location>
</feature>
<evidence type="ECO:0000256" key="1">
    <source>
        <dbReference type="SAM" id="MobiDB-lite"/>
    </source>
</evidence>
<keyword evidence="2" id="KW-0812">Transmembrane</keyword>
<comment type="caution">
    <text evidence="4">The sequence shown here is derived from an EMBL/GenBank/DDBJ whole genome shotgun (WGS) entry which is preliminary data.</text>
</comment>
<dbReference type="Proteomes" id="UP000006078">
    <property type="component" value="Unassembled WGS sequence"/>
</dbReference>
<protein>
    <submittedName>
        <fullName evidence="4">Putative membrane protein</fullName>
    </submittedName>
</protein>
<evidence type="ECO:0000313" key="6">
    <source>
        <dbReference type="Proteomes" id="UP000006078"/>
    </source>
</evidence>
<feature type="compositionally biased region" description="Basic and acidic residues" evidence="1">
    <location>
        <begin position="1"/>
        <end position="20"/>
    </location>
</feature>
<sequence>MTHHRTEPAADAPRAGDELSRMTPVSPKLAAVRLISTLPFEAIIAIGLAAAGWFVHWAFYIGTALAVVLLVWHAILIPLQVRHTAWLETDDELLITRGKLWHTFTVVPYGRIQFVDVTAGPLMRAFGLKTVSLNTASSTSDSSVPGLENDVADALRERLAEKARERMSGL</sequence>
<dbReference type="PANTHER" id="PTHR34473:SF3">
    <property type="entry name" value="TRANSMEMBRANE PROTEIN-RELATED"/>
    <property type="match status" value="1"/>
</dbReference>
<feature type="transmembrane region" description="Helical" evidence="2">
    <location>
        <begin position="57"/>
        <end position="77"/>
    </location>
</feature>
<dbReference type="eggNOG" id="COG3402">
    <property type="taxonomic scope" value="Bacteria"/>
</dbReference>
<evidence type="ECO:0000256" key="2">
    <source>
        <dbReference type="SAM" id="Phobius"/>
    </source>
</evidence>
<proteinExistence type="predicted"/>
<evidence type="ECO:0000313" key="5">
    <source>
        <dbReference type="EMBL" id="EJZ81861.1"/>
    </source>
</evidence>